<dbReference type="Gramene" id="mRNA:HanXRQr2_Chr06g0238391">
    <property type="protein sequence ID" value="mRNA:HanXRQr2_Chr06g0238391"/>
    <property type="gene ID" value="HanXRQr2_Chr06g0238391"/>
</dbReference>
<comment type="caution">
    <text evidence="1">The sequence shown here is derived from an EMBL/GenBank/DDBJ whole genome shotgun (WGS) entry which is preliminary data.</text>
</comment>
<reference evidence="1" key="2">
    <citation type="submission" date="2020-06" db="EMBL/GenBank/DDBJ databases">
        <title>Helianthus annuus Genome sequencing and assembly Release 2.</title>
        <authorList>
            <person name="Gouzy J."/>
            <person name="Langlade N."/>
            <person name="Munos S."/>
        </authorList>
    </citation>
    <scope>NUCLEOTIDE SEQUENCE</scope>
    <source>
        <tissue evidence="1">Leaves</tissue>
    </source>
</reference>
<dbReference type="Proteomes" id="UP000215914">
    <property type="component" value="Unassembled WGS sequence"/>
</dbReference>
<evidence type="ECO:0000313" key="2">
    <source>
        <dbReference type="Proteomes" id="UP000215914"/>
    </source>
</evidence>
<accession>A0A9K3IPB0</accession>
<proteinExistence type="predicted"/>
<dbReference type="EMBL" id="MNCJ02000321">
    <property type="protein sequence ID" value="KAF5800576.1"/>
    <property type="molecule type" value="Genomic_DNA"/>
</dbReference>
<reference evidence="1" key="1">
    <citation type="journal article" date="2017" name="Nature">
        <title>The sunflower genome provides insights into oil metabolism, flowering and Asterid evolution.</title>
        <authorList>
            <person name="Badouin H."/>
            <person name="Gouzy J."/>
            <person name="Grassa C.J."/>
            <person name="Murat F."/>
            <person name="Staton S.E."/>
            <person name="Cottret L."/>
            <person name="Lelandais-Briere C."/>
            <person name="Owens G.L."/>
            <person name="Carrere S."/>
            <person name="Mayjonade B."/>
            <person name="Legrand L."/>
            <person name="Gill N."/>
            <person name="Kane N.C."/>
            <person name="Bowers J.E."/>
            <person name="Hubner S."/>
            <person name="Bellec A."/>
            <person name="Berard A."/>
            <person name="Berges H."/>
            <person name="Blanchet N."/>
            <person name="Boniface M.C."/>
            <person name="Brunel D."/>
            <person name="Catrice O."/>
            <person name="Chaidir N."/>
            <person name="Claudel C."/>
            <person name="Donnadieu C."/>
            <person name="Faraut T."/>
            <person name="Fievet G."/>
            <person name="Helmstetter N."/>
            <person name="King M."/>
            <person name="Knapp S.J."/>
            <person name="Lai Z."/>
            <person name="Le Paslier M.C."/>
            <person name="Lippi Y."/>
            <person name="Lorenzon L."/>
            <person name="Mandel J.R."/>
            <person name="Marage G."/>
            <person name="Marchand G."/>
            <person name="Marquand E."/>
            <person name="Bret-Mestries E."/>
            <person name="Morien E."/>
            <person name="Nambeesan S."/>
            <person name="Nguyen T."/>
            <person name="Pegot-Espagnet P."/>
            <person name="Pouilly N."/>
            <person name="Raftis F."/>
            <person name="Sallet E."/>
            <person name="Schiex T."/>
            <person name="Thomas J."/>
            <person name="Vandecasteele C."/>
            <person name="Vares D."/>
            <person name="Vear F."/>
            <person name="Vautrin S."/>
            <person name="Crespi M."/>
            <person name="Mangin B."/>
            <person name="Burke J.M."/>
            <person name="Salse J."/>
            <person name="Munos S."/>
            <person name="Vincourt P."/>
            <person name="Rieseberg L.H."/>
            <person name="Langlade N.B."/>
        </authorList>
    </citation>
    <scope>NUCLEOTIDE SEQUENCE</scope>
    <source>
        <tissue evidence="1">Leaves</tissue>
    </source>
</reference>
<gene>
    <name evidence="1" type="ORF">HanXRQr2_Chr06g0238391</name>
</gene>
<name>A0A9K3IPB0_HELAN</name>
<dbReference type="AlphaFoldDB" id="A0A9K3IPB0"/>
<protein>
    <submittedName>
        <fullName evidence="1">Uncharacterized protein</fullName>
    </submittedName>
</protein>
<keyword evidence="2" id="KW-1185">Reference proteome</keyword>
<sequence>MLTIVAISELRKLASCPKGRMIGNGWVSVRIPIIMPSRNIPASPNFRISIEASKDKEKLESNLP</sequence>
<organism evidence="1 2">
    <name type="scientific">Helianthus annuus</name>
    <name type="common">Common sunflower</name>
    <dbReference type="NCBI Taxonomy" id="4232"/>
    <lineage>
        <taxon>Eukaryota</taxon>
        <taxon>Viridiplantae</taxon>
        <taxon>Streptophyta</taxon>
        <taxon>Embryophyta</taxon>
        <taxon>Tracheophyta</taxon>
        <taxon>Spermatophyta</taxon>
        <taxon>Magnoliopsida</taxon>
        <taxon>eudicotyledons</taxon>
        <taxon>Gunneridae</taxon>
        <taxon>Pentapetalae</taxon>
        <taxon>asterids</taxon>
        <taxon>campanulids</taxon>
        <taxon>Asterales</taxon>
        <taxon>Asteraceae</taxon>
        <taxon>Asteroideae</taxon>
        <taxon>Heliantheae alliance</taxon>
        <taxon>Heliantheae</taxon>
        <taxon>Helianthus</taxon>
    </lineage>
</organism>
<evidence type="ECO:0000313" key="1">
    <source>
        <dbReference type="EMBL" id="KAF5800576.1"/>
    </source>
</evidence>